<feature type="compositionally biased region" description="Polar residues" evidence="1">
    <location>
        <begin position="37"/>
        <end position="46"/>
    </location>
</feature>
<sequence>MTLEMDLDQPFTLPDEGAGNPIESAISTMDTAPAEASASQDGTTSSRRLRPRKAKTPATPNITASTQSTAPRRSRAKSTTSKKPSRAASKKKAARRETALATTQAEQQLVTETPAAALDSTSQPEAGSK</sequence>
<reference evidence="2 3" key="1">
    <citation type="submission" date="2016-04" db="EMBL/GenBank/DDBJ databases">
        <title>Multiple horizontal gene transfer events from other fungi enriched the ability of the initially mycotrophic fungus Trichoderma (Ascomycota) to feed on dead plant biomass.</title>
        <authorList>
            <person name="Atanasova L."/>
            <person name="Chenthamara K."/>
            <person name="Zhang J."/>
            <person name="Grujic M."/>
            <person name="Henrissat B."/>
            <person name="Kuo A."/>
            <person name="Aertz A."/>
            <person name="Salamov A."/>
            <person name="Lipzen A."/>
            <person name="Labutti K."/>
            <person name="Barry K."/>
            <person name="Miao Y."/>
            <person name="Rahimi M.J."/>
            <person name="Shen Q."/>
            <person name="Grigoriev I.V."/>
            <person name="Kubicek C.P."/>
            <person name="Druzhinina I.S."/>
        </authorList>
    </citation>
    <scope>NUCLEOTIDE SEQUENCE [LARGE SCALE GENOMIC DNA]</scope>
    <source>
        <strain evidence="2 3">NJAU 4742</strain>
    </source>
</reference>
<evidence type="ECO:0000313" key="3">
    <source>
        <dbReference type="Proteomes" id="UP000191004"/>
    </source>
</evidence>
<feature type="compositionally biased region" description="Polar residues" evidence="1">
    <location>
        <begin position="100"/>
        <end position="111"/>
    </location>
</feature>
<comment type="caution">
    <text evidence="2">The sequence shown here is derived from an EMBL/GenBank/DDBJ whole genome shotgun (WGS) entry which is preliminary data.</text>
</comment>
<evidence type="ECO:0000256" key="1">
    <source>
        <dbReference type="SAM" id="MobiDB-lite"/>
    </source>
</evidence>
<feature type="region of interest" description="Disordered" evidence="1">
    <location>
        <begin position="1"/>
        <end position="129"/>
    </location>
</feature>
<evidence type="ECO:0000313" key="2">
    <source>
        <dbReference type="EMBL" id="OPB45132.1"/>
    </source>
</evidence>
<keyword evidence="3" id="KW-1185">Reference proteome</keyword>
<proteinExistence type="predicted"/>
<feature type="compositionally biased region" description="Polar residues" evidence="1">
    <location>
        <begin position="58"/>
        <end position="67"/>
    </location>
</feature>
<protein>
    <submittedName>
        <fullName evidence="2">Uncharacterized protein</fullName>
    </submittedName>
</protein>
<feature type="compositionally biased region" description="Basic residues" evidence="1">
    <location>
        <begin position="83"/>
        <end position="94"/>
    </location>
</feature>
<dbReference type="OrthoDB" id="10641438at2759"/>
<feature type="compositionally biased region" description="Polar residues" evidence="1">
    <location>
        <begin position="119"/>
        <end position="129"/>
    </location>
</feature>
<name>A0A1T3CVN6_9HYPO</name>
<organism evidence="2 3">
    <name type="scientific">Trichoderma guizhouense</name>
    <dbReference type="NCBI Taxonomy" id="1491466"/>
    <lineage>
        <taxon>Eukaryota</taxon>
        <taxon>Fungi</taxon>
        <taxon>Dikarya</taxon>
        <taxon>Ascomycota</taxon>
        <taxon>Pezizomycotina</taxon>
        <taxon>Sordariomycetes</taxon>
        <taxon>Hypocreomycetidae</taxon>
        <taxon>Hypocreales</taxon>
        <taxon>Hypocreaceae</taxon>
        <taxon>Trichoderma</taxon>
    </lineage>
</organism>
<dbReference type="EMBL" id="LVVK01000005">
    <property type="protein sequence ID" value="OPB45132.1"/>
    <property type="molecule type" value="Genomic_DNA"/>
</dbReference>
<gene>
    <name evidence="2" type="ORF">A0O28_0073380</name>
</gene>
<dbReference type="AlphaFoldDB" id="A0A1T3CVN6"/>
<dbReference type="Proteomes" id="UP000191004">
    <property type="component" value="Unassembled WGS sequence"/>
</dbReference>
<accession>A0A1T3CVN6</accession>